<comment type="subcellular location">
    <subcellularLocation>
        <location evidence="1">Cell membrane</location>
        <topology evidence="1">Multi-pass membrane protein</topology>
    </subcellularLocation>
</comment>
<evidence type="ECO:0000313" key="10">
    <source>
        <dbReference type="Proteomes" id="UP000267798"/>
    </source>
</evidence>
<evidence type="ECO:0000256" key="7">
    <source>
        <dbReference type="SAM" id="Phobius"/>
    </source>
</evidence>
<sequence length="406" mass="46219">MIRLIYQSIINKKSKFILLMVQFTIGFAALLFGLSCIFNLLQYKKSIEALVPLDTVHAYINEDNGLSEKNINMLNKNSNVFEQLRESNLVEKLGLFETMYVYDSVNSEETKNESRLYILNNDNIEMSKLTLQEGTIEPLQSNVSSFEYIPVVVSFAMKDQYKVGNNYQLYYIDGQTQKYEKIDVRVVGILKSSTLFWRGGSTYISENIVNNKEFILAPQFKDFELAMTYAYNSLIQLPKHETREESLEQIKSVFEHNDLSLQYTTLHQEIDSYNERQKVVIISTVTFAAILLLLSLLGSIGAILTSISTRYRDFGIYYSLGFTKSNMIRLVLGEIIAVFGVSFVLAVGICKILFATLLGNEALNMNISVVAVAFVIMIICIILSTIMPFIKLKKIEPIELIKGVNR</sequence>
<name>A0A3A6PBK3_9BACL</name>
<dbReference type="AlphaFoldDB" id="A0A3A6PBK3"/>
<feature type="transmembrane region" description="Helical" evidence="7">
    <location>
        <begin position="279"/>
        <end position="307"/>
    </location>
</feature>
<proteinExistence type="inferred from homology"/>
<keyword evidence="10" id="KW-1185">Reference proteome</keyword>
<reference evidence="9 10" key="1">
    <citation type="submission" date="2018-09" db="EMBL/GenBank/DDBJ databases">
        <title>Paenibacillus aracenensis nov. sp. isolated from a cave in southern Spain.</title>
        <authorList>
            <person name="Jurado V."/>
            <person name="Gutierrez-Patricio S."/>
            <person name="Gonzalez-Pimentel J.L."/>
            <person name="Miller A.Z."/>
            <person name="Laiz L."/>
            <person name="Saiz-Jimenez C."/>
        </authorList>
    </citation>
    <scope>NUCLEOTIDE SEQUENCE [LARGE SCALE GENOMIC DNA]</scope>
    <source>
        <strain evidence="9 10">JCM 19203</strain>
    </source>
</reference>
<evidence type="ECO:0000256" key="1">
    <source>
        <dbReference type="ARBA" id="ARBA00004651"/>
    </source>
</evidence>
<protein>
    <submittedName>
        <fullName evidence="9">ABC transporter permease</fullName>
    </submittedName>
</protein>
<feature type="domain" description="ABC3 transporter permease C-terminal" evidence="8">
    <location>
        <begin position="286"/>
        <end position="397"/>
    </location>
</feature>
<dbReference type="Proteomes" id="UP000267798">
    <property type="component" value="Unassembled WGS sequence"/>
</dbReference>
<keyword evidence="4 7" id="KW-1133">Transmembrane helix</keyword>
<keyword evidence="2" id="KW-1003">Cell membrane</keyword>
<dbReference type="GO" id="GO:0022857">
    <property type="term" value="F:transmembrane transporter activity"/>
    <property type="evidence" value="ECO:0007669"/>
    <property type="project" value="TreeGrafter"/>
</dbReference>
<feature type="transmembrane region" description="Helical" evidence="7">
    <location>
        <begin position="16"/>
        <end position="41"/>
    </location>
</feature>
<dbReference type="Pfam" id="PF02687">
    <property type="entry name" value="FtsX"/>
    <property type="match status" value="1"/>
</dbReference>
<comment type="caution">
    <text evidence="9">The sequence shown here is derived from an EMBL/GenBank/DDBJ whole genome shotgun (WGS) entry which is preliminary data.</text>
</comment>
<keyword evidence="3 7" id="KW-0812">Transmembrane</keyword>
<comment type="similarity">
    <text evidence="6">Belongs to the ABC-4 integral membrane protein family.</text>
</comment>
<gene>
    <name evidence="9" type="ORF">D3P09_24450</name>
</gene>
<dbReference type="EMBL" id="QXQB01000007">
    <property type="protein sequence ID" value="RJX37066.1"/>
    <property type="molecule type" value="Genomic_DNA"/>
</dbReference>
<accession>A0A3A6PBK3</accession>
<dbReference type="PANTHER" id="PTHR30572:SF4">
    <property type="entry name" value="ABC TRANSPORTER PERMEASE YTRF"/>
    <property type="match status" value="1"/>
</dbReference>
<dbReference type="RefSeq" id="WP_120114063.1">
    <property type="nucleotide sequence ID" value="NZ_QXQB01000007.1"/>
</dbReference>
<dbReference type="InterPro" id="IPR003838">
    <property type="entry name" value="ABC3_permease_C"/>
</dbReference>
<evidence type="ECO:0000259" key="8">
    <source>
        <dbReference type="Pfam" id="PF02687"/>
    </source>
</evidence>
<dbReference type="GO" id="GO:0005886">
    <property type="term" value="C:plasma membrane"/>
    <property type="evidence" value="ECO:0007669"/>
    <property type="project" value="UniProtKB-SubCell"/>
</dbReference>
<evidence type="ECO:0000256" key="5">
    <source>
        <dbReference type="ARBA" id="ARBA00023136"/>
    </source>
</evidence>
<organism evidence="9 10">
    <name type="scientific">Paenibacillus pinisoli</name>
    <dbReference type="NCBI Taxonomy" id="1276110"/>
    <lineage>
        <taxon>Bacteria</taxon>
        <taxon>Bacillati</taxon>
        <taxon>Bacillota</taxon>
        <taxon>Bacilli</taxon>
        <taxon>Bacillales</taxon>
        <taxon>Paenibacillaceae</taxon>
        <taxon>Paenibacillus</taxon>
    </lineage>
</organism>
<feature type="transmembrane region" description="Helical" evidence="7">
    <location>
        <begin position="367"/>
        <end position="390"/>
    </location>
</feature>
<dbReference type="OrthoDB" id="2677848at2"/>
<evidence type="ECO:0000256" key="2">
    <source>
        <dbReference type="ARBA" id="ARBA00022475"/>
    </source>
</evidence>
<evidence type="ECO:0000256" key="4">
    <source>
        <dbReference type="ARBA" id="ARBA00022989"/>
    </source>
</evidence>
<dbReference type="InterPro" id="IPR050250">
    <property type="entry name" value="Macrolide_Exporter_MacB"/>
</dbReference>
<keyword evidence="5 7" id="KW-0472">Membrane</keyword>
<evidence type="ECO:0000256" key="3">
    <source>
        <dbReference type="ARBA" id="ARBA00022692"/>
    </source>
</evidence>
<evidence type="ECO:0000313" key="9">
    <source>
        <dbReference type="EMBL" id="RJX37066.1"/>
    </source>
</evidence>
<feature type="transmembrane region" description="Helical" evidence="7">
    <location>
        <begin position="328"/>
        <end position="355"/>
    </location>
</feature>
<evidence type="ECO:0000256" key="6">
    <source>
        <dbReference type="ARBA" id="ARBA00038076"/>
    </source>
</evidence>
<dbReference type="PANTHER" id="PTHR30572">
    <property type="entry name" value="MEMBRANE COMPONENT OF TRANSPORTER-RELATED"/>
    <property type="match status" value="1"/>
</dbReference>